<comment type="cofactor">
    <cofactor evidence="2">
        <name>Zn(2+)</name>
        <dbReference type="ChEBI" id="CHEBI:29105"/>
    </cofactor>
</comment>
<evidence type="ECO:0000313" key="15">
    <source>
        <dbReference type="EMBL" id="MDF1613183.1"/>
    </source>
</evidence>
<evidence type="ECO:0000259" key="12">
    <source>
        <dbReference type="Pfam" id="PF01433"/>
    </source>
</evidence>
<evidence type="ECO:0000256" key="1">
    <source>
        <dbReference type="ARBA" id="ARBA00000098"/>
    </source>
</evidence>
<comment type="catalytic activity">
    <reaction evidence="1">
        <text>Release of an N-terminal amino acid, Xaa-|-Yaa- from a peptide, amide or arylamide. Xaa is preferably Ala, but may be most amino acids including Pro (slow action). When a terminal hydrophobic residue is followed by a prolyl residue, the two may be released as an intact Xaa-Pro dipeptide.</text>
        <dbReference type="EC" id="3.4.11.2"/>
    </reaction>
</comment>
<feature type="domain" description="Peptidase M1 membrane alanine aminopeptidase" evidence="12">
    <location>
        <begin position="277"/>
        <end position="473"/>
    </location>
</feature>
<dbReference type="CDD" id="cd09603">
    <property type="entry name" value="M1_APN_like"/>
    <property type="match status" value="1"/>
</dbReference>
<dbReference type="InterPro" id="IPR042097">
    <property type="entry name" value="Aminopeptidase_N-like_N_sf"/>
</dbReference>
<dbReference type="PANTHER" id="PTHR11533:SF174">
    <property type="entry name" value="PUROMYCIN-SENSITIVE AMINOPEPTIDASE-RELATED"/>
    <property type="match status" value="1"/>
</dbReference>
<dbReference type="InterPro" id="IPR050344">
    <property type="entry name" value="Peptidase_M1_aminopeptidases"/>
</dbReference>
<evidence type="ECO:0000256" key="8">
    <source>
        <dbReference type="ARBA" id="ARBA00022723"/>
    </source>
</evidence>
<dbReference type="Gene3D" id="1.10.390.10">
    <property type="entry name" value="Neutral Protease Domain 2"/>
    <property type="match status" value="1"/>
</dbReference>
<dbReference type="GO" id="GO:0070006">
    <property type="term" value="F:metalloaminopeptidase activity"/>
    <property type="evidence" value="ECO:0007669"/>
    <property type="project" value="TreeGrafter"/>
</dbReference>
<keyword evidence="7" id="KW-0645">Protease</keyword>
<dbReference type="InterPro" id="IPR027268">
    <property type="entry name" value="Peptidase_M4/M1_CTD_sf"/>
</dbReference>
<proteinExistence type="inferred from homology"/>
<keyword evidence="8" id="KW-0479">Metal-binding</keyword>
<dbReference type="InterPro" id="IPR045357">
    <property type="entry name" value="Aminopeptidase_N-like_N"/>
</dbReference>
<evidence type="ECO:0000256" key="5">
    <source>
        <dbReference type="ARBA" id="ARBA00015611"/>
    </source>
</evidence>
<dbReference type="PRINTS" id="PR00756">
    <property type="entry name" value="ALADIPTASE"/>
</dbReference>
<dbReference type="PANTHER" id="PTHR11533">
    <property type="entry name" value="PROTEASE M1 ZINC METALLOPROTEASE"/>
    <property type="match status" value="1"/>
</dbReference>
<dbReference type="Pfam" id="PF18962">
    <property type="entry name" value="Por_Secre_tail"/>
    <property type="match status" value="1"/>
</dbReference>
<evidence type="ECO:0000256" key="10">
    <source>
        <dbReference type="ARBA" id="ARBA00022833"/>
    </source>
</evidence>
<dbReference type="Gene3D" id="2.60.40.4070">
    <property type="match status" value="1"/>
</dbReference>
<gene>
    <name evidence="15" type="ORF">P0M35_13540</name>
</gene>
<dbReference type="GO" id="GO:0006508">
    <property type="term" value="P:proteolysis"/>
    <property type="evidence" value="ECO:0007669"/>
    <property type="project" value="UniProtKB-KW"/>
</dbReference>
<dbReference type="GO" id="GO:0005615">
    <property type="term" value="C:extracellular space"/>
    <property type="evidence" value="ECO:0007669"/>
    <property type="project" value="TreeGrafter"/>
</dbReference>
<dbReference type="InterPro" id="IPR014782">
    <property type="entry name" value="Peptidase_M1_dom"/>
</dbReference>
<dbReference type="InterPro" id="IPR026444">
    <property type="entry name" value="Secre_tail"/>
</dbReference>
<name>A0AAE3TD82_9BACT</name>
<dbReference type="NCBIfam" id="TIGR04183">
    <property type="entry name" value="Por_Secre_tail"/>
    <property type="match status" value="1"/>
</dbReference>
<evidence type="ECO:0000256" key="9">
    <source>
        <dbReference type="ARBA" id="ARBA00022801"/>
    </source>
</evidence>
<dbReference type="EMBL" id="JARGDL010000029">
    <property type="protein sequence ID" value="MDF1613183.1"/>
    <property type="molecule type" value="Genomic_DNA"/>
</dbReference>
<keyword evidence="11" id="KW-0482">Metalloprotease</keyword>
<feature type="domain" description="Aminopeptidase N-like N-terminal" evidence="13">
    <location>
        <begin position="56"/>
        <end position="235"/>
    </location>
</feature>
<accession>A0AAE3TD82</accession>
<organism evidence="15 16">
    <name type="scientific">Stygiobacter electus</name>
    <dbReference type="NCBI Taxonomy" id="3032292"/>
    <lineage>
        <taxon>Bacteria</taxon>
        <taxon>Pseudomonadati</taxon>
        <taxon>Ignavibacteriota</taxon>
        <taxon>Ignavibacteria</taxon>
        <taxon>Ignavibacteriales</taxon>
        <taxon>Melioribacteraceae</taxon>
        <taxon>Stygiobacter</taxon>
    </lineage>
</organism>
<keyword evidence="9" id="KW-0378">Hydrolase</keyword>
<sequence length="667" mass="75841">MKSKMLLIILLLIVANIFPQDLGENYCSSIKSNSFNSLLKSSKVAYPGDSNIDVTYYRLNLKVTANPNFLEGKVTVKAKPTINSLSQFYLDLKNNMTVSKVLSNFQNISFVQTMDHKLAITLERSYSKGEEFTVDVYYSGVPTAGTGTISSASFSFYDNGAQKVTIASLSEPYGARDWWPSKDTPADKPDSSEVVITCASNLYAVSNGQLTAVIDNFNGTKTYWWKNSYPIANYLISIAVSNYTLFEDEFVFSDGRKFPIIHYSYPERLTDSRKYVLGRTKNMMKFYSDKFGDYPFLKEKYAHAEFSWGGGMEHQTCTSMGGGAMNSESTISHELAHQWFGDKITCKDWQNIWLNEGFATYLDKLYHEDAYGVSYFKQLMNTVFTNAKRATGTIYVQNINSESEIFSSTRSYNKGAAVLHLLRGIVGDEKFFQIMKEYANDPELAYGVAVTEDFQRVAQRVTQSDLGYFFQEWIYGENYPKYTVSKSIKKISDDSYNLTLRLTQSANTNPAYFIMPVKVRVTFTNGILDTTLLNNQQEQVWVMNFKGKIPTDVELDPDNWLLKDIIATTDIKEENILPTEFYLSQNYPNPFNPTTIIKYSLPESGYVTLKVYDILGKEVATLVNEYQKTGTYSTEFRTQSSELSSGIYVYTINYNGQTLTRKMILTK</sequence>
<feature type="domain" description="Secretion system C-terminal sorting" evidence="14">
    <location>
        <begin position="587"/>
        <end position="664"/>
    </location>
</feature>
<dbReference type="GO" id="GO:0016020">
    <property type="term" value="C:membrane"/>
    <property type="evidence" value="ECO:0007669"/>
    <property type="project" value="TreeGrafter"/>
</dbReference>
<dbReference type="GO" id="GO:0016285">
    <property type="term" value="F:alanyl aminopeptidase activity"/>
    <property type="evidence" value="ECO:0007669"/>
    <property type="project" value="UniProtKB-EC"/>
</dbReference>
<keyword evidence="10" id="KW-0862">Zinc</keyword>
<keyword evidence="16" id="KW-1185">Reference proteome</keyword>
<dbReference type="GO" id="GO:0008270">
    <property type="term" value="F:zinc ion binding"/>
    <property type="evidence" value="ECO:0007669"/>
    <property type="project" value="InterPro"/>
</dbReference>
<comment type="similarity">
    <text evidence="3">Belongs to the peptidase M1 family.</text>
</comment>
<dbReference type="InterPro" id="IPR001930">
    <property type="entry name" value="Peptidase_M1"/>
</dbReference>
<evidence type="ECO:0000256" key="7">
    <source>
        <dbReference type="ARBA" id="ARBA00022670"/>
    </source>
</evidence>
<dbReference type="EC" id="3.4.11.2" evidence="4"/>
<dbReference type="RefSeq" id="WP_321536954.1">
    <property type="nucleotide sequence ID" value="NZ_JARGDL010000029.1"/>
</dbReference>
<dbReference type="SUPFAM" id="SSF63737">
    <property type="entry name" value="Leukotriene A4 hydrolase N-terminal domain"/>
    <property type="match status" value="1"/>
</dbReference>
<dbReference type="Proteomes" id="UP001221302">
    <property type="component" value="Unassembled WGS sequence"/>
</dbReference>
<dbReference type="GO" id="GO:0042277">
    <property type="term" value="F:peptide binding"/>
    <property type="evidence" value="ECO:0007669"/>
    <property type="project" value="TreeGrafter"/>
</dbReference>
<dbReference type="Gene3D" id="2.60.40.1730">
    <property type="entry name" value="tricorn interacting facor f3 domain"/>
    <property type="match status" value="1"/>
</dbReference>
<evidence type="ECO:0000256" key="2">
    <source>
        <dbReference type="ARBA" id="ARBA00001947"/>
    </source>
</evidence>
<dbReference type="GO" id="GO:0005737">
    <property type="term" value="C:cytoplasm"/>
    <property type="evidence" value="ECO:0007669"/>
    <property type="project" value="TreeGrafter"/>
</dbReference>
<evidence type="ECO:0000256" key="4">
    <source>
        <dbReference type="ARBA" id="ARBA00012564"/>
    </source>
</evidence>
<comment type="caution">
    <text evidence="15">The sequence shown here is derived from an EMBL/GenBank/DDBJ whole genome shotgun (WGS) entry which is preliminary data.</text>
</comment>
<dbReference type="Pfam" id="PF17900">
    <property type="entry name" value="Peptidase_M1_N"/>
    <property type="match status" value="1"/>
</dbReference>
<evidence type="ECO:0000256" key="6">
    <source>
        <dbReference type="ARBA" id="ARBA00022438"/>
    </source>
</evidence>
<evidence type="ECO:0000259" key="14">
    <source>
        <dbReference type="Pfam" id="PF18962"/>
    </source>
</evidence>
<protein>
    <recommendedName>
        <fullName evidence="5">Aminopeptidase N</fullName>
        <ecNumber evidence="4">3.4.11.2</ecNumber>
    </recommendedName>
</protein>
<keyword evidence="6 15" id="KW-0031">Aminopeptidase</keyword>
<dbReference type="Pfam" id="PF01433">
    <property type="entry name" value="Peptidase_M1"/>
    <property type="match status" value="1"/>
</dbReference>
<dbReference type="AlphaFoldDB" id="A0AAE3TD82"/>
<evidence type="ECO:0000313" key="16">
    <source>
        <dbReference type="Proteomes" id="UP001221302"/>
    </source>
</evidence>
<evidence type="ECO:0000256" key="3">
    <source>
        <dbReference type="ARBA" id="ARBA00010136"/>
    </source>
</evidence>
<evidence type="ECO:0000259" key="13">
    <source>
        <dbReference type="Pfam" id="PF17900"/>
    </source>
</evidence>
<evidence type="ECO:0000256" key="11">
    <source>
        <dbReference type="ARBA" id="ARBA00023049"/>
    </source>
</evidence>
<reference evidence="15" key="1">
    <citation type="submission" date="2023-03" db="EMBL/GenBank/DDBJ databases">
        <title>Stygiobacter electus gen. nov., sp. nov., facultatively anaerobic thermotolerant bacterium of the class Ignavibacteria from a well of Yessentuki mineral water deposit.</title>
        <authorList>
            <person name="Podosokorskaya O.A."/>
            <person name="Elcheninov A.G."/>
            <person name="Petrova N.F."/>
            <person name="Zavarzina D.G."/>
            <person name="Kublanov I.V."/>
            <person name="Merkel A.Y."/>
        </authorList>
    </citation>
    <scope>NUCLEOTIDE SEQUENCE</scope>
    <source>
        <strain evidence="15">09-Me</strain>
    </source>
</reference>
<dbReference type="GO" id="GO:0043171">
    <property type="term" value="P:peptide catabolic process"/>
    <property type="evidence" value="ECO:0007669"/>
    <property type="project" value="TreeGrafter"/>
</dbReference>
<dbReference type="SUPFAM" id="SSF55486">
    <property type="entry name" value="Metalloproteases ('zincins'), catalytic domain"/>
    <property type="match status" value="1"/>
</dbReference>